<dbReference type="AlphaFoldDB" id="A0A1V9ZLQ0"/>
<comment type="caution">
    <text evidence="2">The sequence shown here is derived from an EMBL/GenBank/DDBJ whole genome shotgun (WGS) entry which is preliminary data.</text>
</comment>
<comment type="similarity">
    <text evidence="1">Belongs to the PHAF1 family.</text>
</comment>
<reference evidence="2 3" key="1">
    <citation type="journal article" date="2014" name="Genome Biol. Evol.">
        <title>The secreted proteins of Achlya hypogyna and Thraustotheca clavata identify the ancestral oomycete secretome and reveal gene acquisitions by horizontal gene transfer.</title>
        <authorList>
            <person name="Misner I."/>
            <person name="Blouin N."/>
            <person name="Leonard G."/>
            <person name="Richards T.A."/>
            <person name="Lane C.E."/>
        </authorList>
    </citation>
    <scope>NUCLEOTIDE SEQUENCE [LARGE SCALE GENOMIC DNA]</scope>
    <source>
        <strain evidence="2 3">ATCC 48635</strain>
    </source>
</reference>
<name>A0A1V9ZLQ0_ACHHY</name>
<dbReference type="EMBL" id="JNBR01000081">
    <property type="protein sequence ID" value="OQR98720.1"/>
    <property type="molecule type" value="Genomic_DNA"/>
</dbReference>
<dbReference type="PANTHER" id="PTHR13465:SF2">
    <property type="entry name" value="PHAGOSOME ASSEMBLY FACTOR 1"/>
    <property type="match status" value="1"/>
</dbReference>
<dbReference type="Pfam" id="PF03676">
    <property type="entry name" value="PHAF1"/>
    <property type="match status" value="1"/>
</dbReference>
<evidence type="ECO:0000313" key="2">
    <source>
        <dbReference type="EMBL" id="OQR98720.1"/>
    </source>
</evidence>
<evidence type="ECO:0000313" key="3">
    <source>
        <dbReference type="Proteomes" id="UP000243579"/>
    </source>
</evidence>
<dbReference type="InterPro" id="IPR039156">
    <property type="entry name" value="PHAF1/BROMI"/>
</dbReference>
<gene>
    <name evidence="2" type="ORF">ACHHYP_08279</name>
</gene>
<sequence length="393" mass="43143">MDEVWEIVPGKKIGPFALGATIADVLFLLKKRTPCRAIEIFYCEDEPYAIDIVINSPEDGIKFKFDAVSQLLVAIEVYTVNMISLRYHSELVFGKGLSATFLSIYQLFGPTYPGTFDTSTKVYSLHYMGCAFQFPIPSQYKAKYEQNDTLPMELPNGATPAAISFSIYGGSDMTQPEPPVPLKPFYFDEVVALVSATETVTCLFTKSKRTLRLGATPQEVASELGAPASTYYKAVMDNAKPTGDYFHNYPELGLDLLYTPHHTLAKIVLRTNVPGSAYVAEVALIPRSHSEFSAYLKCNFRIEQLTAEPTFPVITPQTPVGLLRRVSPQGVRQWSDIQAALGTASRPTVLDNGSASDPFGASFFYTIVPGCVVEVLSNDAIASVTLSHALRQV</sequence>
<dbReference type="OrthoDB" id="411211at2759"/>
<evidence type="ECO:0000256" key="1">
    <source>
        <dbReference type="ARBA" id="ARBA00024339"/>
    </source>
</evidence>
<organism evidence="2 3">
    <name type="scientific">Achlya hypogyna</name>
    <name type="common">Oomycete</name>
    <name type="synonym">Protoachlya hypogyna</name>
    <dbReference type="NCBI Taxonomy" id="1202772"/>
    <lineage>
        <taxon>Eukaryota</taxon>
        <taxon>Sar</taxon>
        <taxon>Stramenopiles</taxon>
        <taxon>Oomycota</taxon>
        <taxon>Saprolegniomycetes</taxon>
        <taxon>Saprolegniales</taxon>
        <taxon>Achlyaceae</taxon>
        <taxon>Achlya</taxon>
    </lineage>
</organism>
<dbReference type="PANTHER" id="PTHR13465">
    <property type="entry name" value="UPF0183 PROTEIN"/>
    <property type="match status" value="1"/>
</dbReference>
<protein>
    <submittedName>
        <fullName evidence="2">Uncharacterized protein</fullName>
    </submittedName>
</protein>
<accession>A0A1V9ZLQ0</accession>
<keyword evidence="3" id="KW-1185">Reference proteome</keyword>
<dbReference type="Proteomes" id="UP000243579">
    <property type="component" value="Unassembled WGS sequence"/>
</dbReference>
<dbReference type="InterPro" id="IPR005373">
    <property type="entry name" value="PHAF1"/>
</dbReference>
<proteinExistence type="inferred from homology"/>